<keyword evidence="7" id="KW-0732">Signal</keyword>
<dbReference type="STRING" id="1029756.W911_05225"/>
<protein>
    <submittedName>
        <fullName evidence="9">Peptidase M48</fullName>
    </submittedName>
</protein>
<keyword evidence="2" id="KW-0645">Protease</keyword>
<dbReference type="PANTHER" id="PTHR22726:SF1">
    <property type="entry name" value="METALLOENDOPEPTIDASE OMA1, MITOCHONDRIAL"/>
    <property type="match status" value="1"/>
</dbReference>
<accession>V5SBL4</accession>
<dbReference type="Gene3D" id="1.25.40.10">
    <property type="entry name" value="Tetratricopeptide repeat domain"/>
    <property type="match status" value="2"/>
</dbReference>
<sequence length="476" mass="51378">MDTTIRRLGTTWMSRARAGLRAAATLGFMTATAATLYPTSEAEAQGISLIRDTEIEALLNDYSQPIFRAAGLGTGRVKVRIVNSDSFNAFVMDGRNVFMHTGTLMQADTPNEVIGVLAHEAGHIAGGHMASLRARIAKDQTRSLLVQLLGIGAMIGGAMAGGDAGREIGSAGQGVMMGGNEVIMRGLTAERRSQESAADQAGLGYLNATGQSGLGMLKTFERFAGQELFMDAHRDAFARTHPVATDRLARLRQLVETSPNYNVKDPPDLQLRHDMVRAKISGYLEPPSVVFNRYPHSNTSQPARYARSIASFRQGAGGVEQGLAGADALIRDFPNNPYFWELKGDILHKSGRSREAIAPLRRALQMHKGGATLVRVQLAQSMIQTKDPALADEAVKLLRQAVQTEPDNATAHNALGQAYYDKGQFAQSELARAQGLFYVGAVKQAQEFAKRAQGGLKAGSPDWVKADDIINYKPQT</sequence>
<organism evidence="9 10">
    <name type="scientific">Hyphomicrobium nitrativorans NL23</name>
    <dbReference type="NCBI Taxonomy" id="1029756"/>
    <lineage>
        <taxon>Bacteria</taxon>
        <taxon>Pseudomonadati</taxon>
        <taxon>Pseudomonadota</taxon>
        <taxon>Alphaproteobacteria</taxon>
        <taxon>Hyphomicrobiales</taxon>
        <taxon>Hyphomicrobiaceae</taxon>
        <taxon>Hyphomicrobium</taxon>
    </lineage>
</organism>
<reference evidence="9 10" key="1">
    <citation type="journal article" date="2014" name="Genome Announc.">
        <title>Complete Genome Sequence of Hyphomicrobium nitrativorans Strain NL23, a Denitrifying Bacterium Isolated from Biofilm of a Methanol-Fed Denitrification System Treating Seawater at the Montreal Biodome.</title>
        <authorList>
            <person name="Martineau C."/>
            <person name="Villeneuve C."/>
            <person name="Mauffrey F."/>
            <person name="Villemur R."/>
        </authorList>
    </citation>
    <scope>NUCLEOTIDE SEQUENCE [LARGE SCALE GENOMIC DNA]</scope>
    <source>
        <strain evidence="9">NL23</strain>
    </source>
</reference>
<evidence type="ECO:0000256" key="2">
    <source>
        <dbReference type="ARBA" id="ARBA00022670"/>
    </source>
</evidence>
<dbReference type="InterPro" id="IPR051156">
    <property type="entry name" value="Mito/Outer_Membr_Metalloprot"/>
</dbReference>
<dbReference type="InterPro" id="IPR011990">
    <property type="entry name" value="TPR-like_helical_dom_sf"/>
</dbReference>
<comment type="cofactor">
    <cofactor evidence="1">
        <name>Zn(2+)</name>
        <dbReference type="ChEBI" id="CHEBI:29105"/>
    </cofactor>
</comment>
<dbReference type="GO" id="GO:0046872">
    <property type="term" value="F:metal ion binding"/>
    <property type="evidence" value="ECO:0007669"/>
    <property type="project" value="UniProtKB-KW"/>
</dbReference>
<proteinExistence type="predicted"/>
<evidence type="ECO:0000256" key="3">
    <source>
        <dbReference type="ARBA" id="ARBA00022723"/>
    </source>
</evidence>
<dbReference type="GO" id="GO:0051603">
    <property type="term" value="P:proteolysis involved in protein catabolic process"/>
    <property type="evidence" value="ECO:0007669"/>
    <property type="project" value="TreeGrafter"/>
</dbReference>
<evidence type="ECO:0000259" key="8">
    <source>
        <dbReference type="Pfam" id="PF01435"/>
    </source>
</evidence>
<dbReference type="SUPFAM" id="SSF48452">
    <property type="entry name" value="TPR-like"/>
    <property type="match status" value="1"/>
</dbReference>
<feature type="chain" id="PRO_5004740555" evidence="7">
    <location>
        <begin position="34"/>
        <end position="476"/>
    </location>
</feature>
<feature type="domain" description="Peptidase M48" evidence="8">
    <location>
        <begin position="67"/>
        <end position="254"/>
    </location>
</feature>
<dbReference type="GO" id="GO:0016020">
    <property type="term" value="C:membrane"/>
    <property type="evidence" value="ECO:0007669"/>
    <property type="project" value="TreeGrafter"/>
</dbReference>
<gene>
    <name evidence="9" type="ORF">W911_05225</name>
</gene>
<dbReference type="Proteomes" id="UP000018542">
    <property type="component" value="Chromosome"/>
</dbReference>
<dbReference type="GO" id="GO:0004222">
    <property type="term" value="F:metalloendopeptidase activity"/>
    <property type="evidence" value="ECO:0007669"/>
    <property type="project" value="InterPro"/>
</dbReference>
<evidence type="ECO:0000313" key="9">
    <source>
        <dbReference type="EMBL" id="AHB47918.1"/>
    </source>
</evidence>
<dbReference type="InterPro" id="IPR001915">
    <property type="entry name" value="Peptidase_M48"/>
</dbReference>
<name>V5SBL4_9HYPH</name>
<dbReference type="Pfam" id="PF13414">
    <property type="entry name" value="TPR_11"/>
    <property type="match status" value="1"/>
</dbReference>
<evidence type="ECO:0000256" key="6">
    <source>
        <dbReference type="ARBA" id="ARBA00023049"/>
    </source>
</evidence>
<keyword evidence="4" id="KW-0378">Hydrolase</keyword>
<keyword evidence="6" id="KW-0482">Metalloprotease</keyword>
<keyword evidence="5" id="KW-0862">Zinc</keyword>
<dbReference type="Gene3D" id="3.30.2010.10">
    <property type="entry name" value="Metalloproteases ('zincins'), catalytic domain"/>
    <property type="match status" value="1"/>
</dbReference>
<dbReference type="Pfam" id="PF13432">
    <property type="entry name" value="TPR_16"/>
    <property type="match status" value="1"/>
</dbReference>
<evidence type="ECO:0000256" key="4">
    <source>
        <dbReference type="ARBA" id="ARBA00022801"/>
    </source>
</evidence>
<dbReference type="KEGG" id="hni:W911_05225"/>
<dbReference type="AlphaFoldDB" id="V5SBL4"/>
<dbReference type="PATRIC" id="fig|1029756.8.peg.1102"/>
<dbReference type="RefSeq" id="WP_023786447.1">
    <property type="nucleotide sequence ID" value="NC_022997.1"/>
</dbReference>
<evidence type="ECO:0000256" key="1">
    <source>
        <dbReference type="ARBA" id="ARBA00001947"/>
    </source>
</evidence>
<feature type="signal peptide" evidence="7">
    <location>
        <begin position="1"/>
        <end position="33"/>
    </location>
</feature>
<dbReference type="EMBL" id="CP006912">
    <property type="protein sequence ID" value="AHB47918.1"/>
    <property type="molecule type" value="Genomic_DNA"/>
</dbReference>
<evidence type="ECO:0000256" key="7">
    <source>
        <dbReference type="SAM" id="SignalP"/>
    </source>
</evidence>
<dbReference type="PANTHER" id="PTHR22726">
    <property type="entry name" value="METALLOENDOPEPTIDASE OMA1"/>
    <property type="match status" value="1"/>
</dbReference>
<dbReference type="Pfam" id="PF01435">
    <property type="entry name" value="Peptidase_M48"/>
    <property type="match status" value="1"/>
</dbReference>
<dbReference type="CDD" id="cd07324">
    <property type="entry name" value="M48C_Oma1-like"/>
    <property type="match status" value="1"/>
</dbReference>
<evidence type="ECO:0000256" key="5">
    <source>
        <dbReference type="ARBA" id="ARBA00022833"/>
    </source>
</evidence>
<dbReference type="HOGENOM" id="CLU_030556_2_0_5"/>
<evidence type="ECO:0000313" key="10">
    <source>
        <dbReference type="Proteomes" id="UP000018542"/>
    </source>
</evidence>
<keyword evidence="10" id="KW-1185">Reference proteome</keyword>
<keyword evidence="3" id="KW-0479">Metal-binding</keyword>